<dbReference type="EMBL" id="AP028912">
    <property type="protein sequence ID" value="BES93264.1"/>
    <property type="molecule type" value="Genomic_DNA"/>
</dbReference>
<name>A0ABN7ALZ9_9HEMI</name>
<sequence length="101" mass="10885">MANFVNLDGQIPAVSSRKVFGSFISKGNPKVRRFTWTLIRCQVMLGPNNHADKIACPFSTLQTAAEAFLSWIGAAGHCQELPTVGEIGGFTVFRVIGGRSS</sequence>
<reference evidence="1 2" key="1">
    <citation type="submission" date="2023-09" db="EMBL/GenBank/DDBJ databases">
        <title>Nesidiocoris tenuis whole genome shotgun sequence.</title>
        <authorList>
            <person name="Shibata T."/>
            <person name="Shimoda M."/>
            <person name="Kobayashi T."/>
            <person name="Uehara T."/>
        </authorList>
    </citation>
    <scope>NUCLEOTIDE SEQUENCE [LARGE SCALE GENOMIC DNA]</scope>
    <source>
        <strain evidence="1 2">Japan</strain>
    </source>
</reference>
<accession>A0ABN7ALZ9</accession>
<dbReference type="Proteomes" id="UP001307889">
    <property type="component" value="Chromosome 4"/>
</dbReference>
<keyword evidence="2" id="KW-1185">Reference proteome</keyword>
<organism evidence="1 2">
    <name type="scientific">Nesidiocoris tenuis</name>
    <dbReference type="NCBI Taxonomy" id="355587"/>
    <lineage>
        <taxon>Eukaryota</taxon>
        <taxon>Metazoa</taxon>
        <taxon>Ecdysozoa</taxon>
        <taxon>Arthropoda</taxon>
        <taxon>Hexapoda</taxon>
        <taxon>Insecta</taxon>
        <taxon>Pterygota</taxon>
        <taxon>Neoptera</taxon>
        <taxon>Paraneoptera</taxon>
        <taxon>Hemiptera</taxon>
        <taxon>Heteroptera</taxon>
        <taxon>Panheteroptera</taxon>
        <taxon>Cimicomorpha</taxon>
        <taxon>Miridae</taxon>
        <taxon>Dicyphina</taxon>
        <taxon>Nesidiocoris</taxon>
    </lineage>
</organism>
<evidence type="ECO:0000313" key="1">
    <source>
        <dbReference type="EMBL" id="BES93264.1"/>
    </source>
</evidence>
<protein>
    <submittedName>
        <fullName evidence="1">Uncharacterized protein</fullName>
    </submittedName>
</protein>
<gene>
    <name evidence="1" type="ORF">NTJ_06073</name>
</gene>
<evidence type="ECO:0000313" key="2">
    <source>
        <dbReference type="Proteomes" id="UP001307889"/>
    </source>
</evidence>
<proteinExistence type="predicted"/>